<feature type="compositionally biased region" description="Polar residues" evidence="1">
    <location>
        <begin position="467"/>
        <end position="479"/>
    </location>
</feature>
<dbReference type="EMBL" id="BQNB010021796">
    <property type="protein sequence ID" value="GJU10150.1"/>
    <property type="molecule type" value="Genomic_DNA"/>
</dbReference>
<dbReference type="Proteomes" id="UP001151760">
    <property type="component" value="Unassembled WGS sequence"/>
</dbReference>
<feature type="region of interest" description="Disordered" evidence="1">
    <location>
        <begin position="528"/>
        <end position="549"/>
    </location>
</feature>
<evidence type="ECO:0000313" key="4">
    <source>
        <dbReference type="Proteomes" id="UP001151760"/>
    </source>
</evidence>
<keyword evidence="4" id="KW-1185">Reference proteome</keyword>
<reference evidence="3" key="1">
    <citation type="journal article" date="2022" name="Int. J. Mol. Sci.">
        <title>Draft Genome of Tanacetum Coccineum: Genomic Comparison of Closely Related Tanacetum-Family Plants.</title>
        <authorList>
            <person name="Yamashiro T."/>
            <person name="Shiraishi A."/>
            <person name="Nakayama K."/>
            <person name="Satake H."/>
        </authorList>
    </citation>
    <scope>NUCLEOTIDE SEQUENCE</scope>
</reference>
<feature type="domain" description="Reverse transcriptase Ty1/copia-type" evidence="2">
    <location>
        <begin position="7"/>
        <end position="47"/>
    </location>
</feature>
<evidence type="ECO:0000313" key="3">
    <source>
        <dbReference type="EMBL" id="GJU10150.1"/>
    </source>
</evidence>
<evidence type="ECO:0000256" key="1">
    <source>
        <dbReference type="SAM" id="MobiDB-lite"/>
    </source>
</evidence>
<comment type="caution">
    <text evidence="3">The sequence shown here is derived from an EMBL/GenBank/DDBJ whole genome shotgun (WGS) entry which is preliminary data.</text>
</comment>
<feature type="compositionally biased region" description="Basic and acidic residues" evidence="1">
    <location>
        <begin position="845"/>
        <end position="862"/>
    </location>
</feature>
<feature type="compositionally biased region" description="Polar residues" evidence="1">
    <location>
        <begin position="828"/>
        <end position="844"/>
    </location>
</feature>
<sequence>MKLELSSKKARLVAQGYNQQKGIDYDGTFASIARLKAIRIFLAFATYINFIGFESSEFPNHVFKLDKVVYELKQSPRACSSVKTIKVPPNMLGPDLNGKAVNETHYRGMIGSLMYLTTSRPDIQFLTCLCARYQANPKESQLIVVKRIFIYLKGTPSLGLWYPKCLGFDQKGYSDSDYDIIYEKVPNFVITLVLLKSQTIQFCTKEQSILISNITLSEIIFSKGNLNYISFPLNINLLISSPSPWMNQLSKRLVVELEPFIRSPNMYKKYLAEFWYSAKALENSKVSFSIPTGGIYGEVGENTFRNSTGAHYFPRSSEYVAPLSIDMEVKLDALIRSLTKMPLILLYSTNGINMTMADIVGRHHHQQTIKHREQVIHTTRYLFLLYHKIKEGYRDGELTLYPTQVFSVNNWALKPNQPEEPPFTDHMLPICTTDTPVVFKAPKTFSKAKSVSQGTKLGAKYGHKKLSTSSKQSFVSNREPTSSGSSKAPTSSKTGHSKNEKSLLVHGPQTQSPASISTNVGVLNAKEDQNDASATSTAEIDPGKSAPSDFVPPIIEEALTCKQAGRSRKAVLKVQPSLQRPGSSPDVDLSIVVEDSDEDERCSHYYEYALRSKIPSPRSFLNFKSSPPSPYSFSIKSKTRNIRRTKLKLKLLSLHSKPSFPIMKQLRELLKQVHELEIELPGDLKEIPTKLDDFTKTVTSLTSQVAELKTLHGNLSTEFLSLPAQFTVQTKLKTLDALPSLLLNVTKALNKFAQVLDSASSKAGDQSVPSAGQADTMPTKGEKNINQATISHLFQRRAEKNAERKNLNKPQPEMTPPPIPPIITTTTHMQSPFLSNPPESSSQPEGEKTKIDKGKKAMSLKDAEEESTESDSDDETTHLPGSMVESSKKKD</sequence>
<dbReference type="PANTHER" id="PTHR11439:SF486">
    <property type="entry name" value="RLK (RECEPTOR-LIKE KINASE) PROTEIN, PUTATIVE-RELATED"/>
    <property type="match status" value="1"/>
</dbReference>
<dbReference type="Pfam" id="PF07727">
    <property type="entry name" value="RVT_2"/>
    <property type="match status" value="1"/>
</dbReference>
<accession>A0ABQ5JDM4</accession>
<feature type="compositionally biased region" description="Acidic residues" evidence="1">
    <location>
        <begin position="863"/>
        <end position="874"/>
    </location>
</feature>
<evidence type="ECO:0000259" key="2">
    <source>
        <dbReference type="Pfam" id="PF07727"/>
    </source>
</evidence>
<name>A0ABQ5JDM4_9ASTR</name>
<feature type="region of interest" description="Disordered" evidence="1">
    <location>
        <begin position="462"/>
        <end position="516"/>
    </location>
</feature>
<feature type="compositionally biased region" description="Polar residues" evidence="1">
    <location>
        <begin position="759"/>
        <end position="770"/>
    </location>
</feature>
<feature type="region of interest" description="Disordered" evidence="1">
    <location>
        <begin position="798"/>
        <end position="891"/>
    </location>
</feature>
<reference evidence="3" key="2">
    <citation type="submission" date="2022-01" db="EMBL/GenBank/DDBJ databases">
        <authorList>
            <person name="Yamashiro T."/>
            <person name="Shiraishi A."/>
            <person name="Satake H."/>
            <person name="Nakayama K."/>
        </authorList>
    </citation>
    <scope>NUCLEOTIDE SEQUENCE</scope>
</reference>
<dbReference type="PANTHER" id="PTHR11439">
    <property type="entry name" value="GAG-POL-RELATED RETROTRANSPOSON"/>
    <property type="match status" value="1"/>
</dbReference>
<feature type="region of interest" description="Disordered" evidence="1">
    <location>
        <begin position="759"/>
        <end position="782"/>
    </location>
</feature>
<dbReference type="InterPro" id="IPR013103">
    <property type="entry name" value="RVT_2"/>
</dbReference>
<organism evidence="3 4">
    <name type="scientific">Tanacetum coccineum</name>
    <dbReference type="NCBI Taxonomy" id="301880"/>
    <lineage>
        <taxon>Eukaryota</taxon>
        <taxon>Viridiplantae</taxon>
        <taxon>Streptophyta</taxon>
        <taxon>Embryophyta</taxon>
        <taxon>Tracheophyta</taxon>
        <taxon>Spermatophyta</taxon>
        <taxon>Magnoliopsida</taxon>
        <taxon>eudicotyledons</taxon>
        <taxon>Gunneridae</taxon>
        <taxon>Pentapetalae</taxon>
        <taxon>asterids</taxon>
        <taxon>campanulids</taxon>
        <taxon>Asterales</taxon>
        <taxon>Asteraceae</taxon>
        <taxon>Asteroideae</taxon>
        <taxon>Anthemideae</taxon>
        <taxon>Anthemidinae</taxon>
        <taxon>Tanacetum</taxon>
    </lineage>
</organism>
<protein>
    <submittedName>
        <fullName evidence="3">Pleiotropic drug resistance protein 1-like protein</fullName>
    </submittedName>
</protein>
<feature type="compositionally biased region" description="Low complexity" evidence="1">
    <location>
        <begin position="480"/>
        <end position="494"/>
    </location>
</feature>
<proteinExistence type="predicted"/>
<gene>
    <name evidence="3" type="ORF">Tco_1132546</name>
</gene>